<dbReference type="RefSeq" id="WP_057859455.1">
    <property type="nucleotide sequence ID" value="NZ_LLYB01000072.1"/>
</dbReference>
<evidence type="ECO:0000313" key="1">
    <source>
        <dbReference type="EMBL" id="KRR22639.1"/>
    </source>
</evidence>
<accession>A0A0R3MWR0</accession>
<evidence type="ECO:0000313" key="2">
    <source>
        <dbReference type="Proteomes" id="UP000051660"/>
    </source>
</evidence>
<dbReference type="OrthoDB" id="8239044at2"/>
<protein>
    <submittedName>
        <fullName evidence="1">Uncharacterized protein</fullName>
    </submittedName>
</protein>
<dbReference type="EMBL" id="LLYB01000072">
    <property type="protein sequence ID" value="KRR22639.1"/>
    <property type="molecule type" value="Genomic_DNA"/>
</dbReference>
<sequence>MNAPWTVKPSRSIDDLRTFFTGVCENRADLYADGVLTLHEVVDELQAIATLTGLVDAIGQDEVQEIMVGAPSLVPEVAEACEAEIMLRAAALVREWERTDPPPTAPVIKRREPKPAQSTIDAFWHVQRLESPDYLARWLENHPADAPALYEIWKASRC</sequence>
<dbReference type="Proteomes" id="UP000051660">
    <property type="component" value="Unassembled WGS sequence"/>
</dbReference>
<organism evidence="1 2">
    <name type="scientific">Bradyrhizobium lablabi</name>
    <dbReference type="NCBI Taxonomy" id="722472"/>
    <lineage>
        <taxon>Bacteria</taxon>
        <taxon>Pseudomonadati</taxon>
        <taxon>Pseudomonadota</taxon>
        <taxon>Alphaproteobacteria</taxon>
        <taxon>Hyphomicrobiales</taxon>
        <taxon>Nitrobacteraceae</taxon>
        <taxon>Bradyrhizobium</taxon>
    </lineage>
</organism>
<reference evidence="1 2" key="1">
    <citation type="submission" date="2014-03" db="EMBL/GenBank/DDBJ databases">
        <title>Bradyrhizobium valentinum sp. nov., isolated from effective nodules of Lupinus mariae-josephae, a lupine endemic of basic-lime soils in Eastern Spain.</title>
        <authorList>
            <person name="Duran D."/>
            <person name="Rey L."/>
            <person name="Navarro A."/>
            <person name="Busquets A."/>
            <person name="Imperial J."/>
            <person name="Ruiz-Argueso T."/>
        </authorList>
    </citation>
    <scope>NUCLEOTIDE SEQUENCE [LARGE SCALE GENOMIC DNA]</scope>
    <source>
        <strain evidence="1 2">CCBAU 23086</strain>
    </source>
</reference>
<gene>
    <name evidence="1" type="ORF">CQ14_31005</name>
</gene>
<proteinExistence type="predicted"/>
<name>A0A0R3MWR0_9BRAD</name>
<comment type="caution">
    <text evidence="1">The sequence shown here is derived from an EMBL/GenBank/DDBJ whole genome shotgun (WGS) entry which is preliminary data.</text>
</comment>
<dbReference type="AlphaFoldDB" id="A0A0R3MWR0"/>